<keyword evidence="3" id="KW-1185">Reference proteome</keyword>
<organism evidence="2 3">
    <name type="scientific">Gymnopus androsaceus JB14</name>
    <dbReference type="NCBI Taxonomy" id="1447944"/>
    <lineage>
        <taxon>Eukaryota</taxon>
        <taxon>Fungi</taxon>
        <taxon>Dikarya</taxon>
        <taxon>Basidiomycota</taxon>
        <taxon>Agaricomycotina</taxon>
        <taxon>Agaricomycetes</taxon>
        <taxon>Agaricomycetidae</taxon>
        <taxon>Agaricales</taxon>
        <taxon>Marasmiineae</taxon>
        <taxon>Omphalotaceae</taxon>
        <taxon>Gymnopus</taxon>
    </lineage>
</organism>
<name>A0A6A4GHJ9_9AGAR</name>
<dbReference type="EMBL" id="ML770054">
    <property type="protein sequence ID" value="KAE9384948.1"/>
    <property type="molecule type" value="Genomic_DNA"/>
</dbReference>
<accession>A0A6A4GHJ9</accession>
<feature type="region of interest" description="Disordered" evidence="1">
    <location>
        <begin position="43"/>
        <end position="75"/>
    </location>
</feature>
<dbReference type="Proteomes" id="UP000799118">
    <property type="component" value="Unassembled WGS sequence"/>
</dbReference>
<proteinExistence type="predicted"/>
<evidence type="ECO:0000313" key="3">
    <source>
        <dbReference type="Proteomes" id="UP000799118"/>
    </source>
</evidence>
<dbReference type="AlphaFoldDB" id="A0A6A4GHJ9"/>
<dbReference type="OrthoDB" id="2692094at2759"/>
<gene>
    <name evidence="2" type="ORF">BT96DRAFT_841392</name>
</gene>
<reference evidence="2" key="1">
    <citation type="journal article" date="2019" name="Environ. Microbiol.">
        <title>Fungal ecological strategies reflected in gene transcription - a case study of two litter decomposers.</title>
        <authorList>
            <person name="Barbi F."/>
            <person name="Kohler A."/>
            <person name="Barry K."/>
            <person name="Baskaran P."/>
            <person name="Daum C."/>
            <person name="Fauchery L."/>
            <person name="Ihrmark K."/>
            <person name="Kuo A."/>
            <person name="LaButti K."/>
            <person name="Lipzen A."/>
            <person name="Morin E."/>
            <person name="Grigoriev I.V."/>
            <person name="Henrissat B."/>
            <person name="Lindahl B."/>
            <person name="Martin F."/>
        </authorList>
    </citation>
    <scope>NUCLEOTIDE SEQUENCE</scope>
    <source>
        <strain evidence="2">JB14</strain>
    </source>
</reference>
<sequence length="115" mass="13505">GKLEHKCVKCFAVRTNRVFTCTRQVTAHEQWVRIIKAIQRHLEKEKADTTGNPRVPFEHSDPIPPTEPNKHYKISTDRSQWDQIPQFMNENKNDPAVKVSTVFCAFFFTRLILYC</sequence>
<protein>
    <submittedName>
        <fullName evidence="2">Uncharacterized protein</fullName>
    </submittedName>
</protein>
<evidence type="ECO:0000313" key="2">
    <source>
        <dbReference type="EMBL" id="KAE9384948.1"/>
    </source>
</evidence>
<evidence type="ECO:0000256" key="1">
    <source>
        <dbReference type="SAM" id="MobiDB-lite"/>
    </source>
</evidence>
<feature type="non-terminal residue" evidence="2">
    <location>
        <position position="1"/>
    </location>
</feature>